<evidence type="ECO:0000256" key="1">
    <source>
        <dbReference type="SAM" id="SignalP"/>
    </source>
</evidence>
<keyword evidence="4" id="KW-1185">Reference proteome</keyword>
<dbReference type="SUPFAM" id="SSF47090">
    <property type="entry name" value="PGBD-like"/>
    <property type="match status" value="1"/>
</dbReference>
<sequence>MTISAVLLIAAVLAVLVIRADAAPERKAGTSTRVSTAPVTTGNMVATTNARATLHYSGERALTAAPSGVVTALPSVGAVIAPGGTLYRVNNAPVILLRGSLPAWRSFETGMQPGEDVRQLEQNLGTLGMFRGDPDVTFTKATAAAVSTWQKSLGVERTGRLDRTAILFADHDLRAAQATAVVGAEVAAGATLYTVSATTKIVDLDLRLADQQLAVVGAGVGITLPDGTTTPGLIESVGEPVERGGDDRAAEDASATFVLPVTVTVADQAAVGAFSRASVSVQFTSALADGVLTVPVEALVATDATSFAVETPGAAGDGSARRIPVTIGAFASGRVQISGEGIREGLAVVVPAS</sequence>
<dbReference type="RefSeq" id="WP_188510727.1">
    <property type="nucleotide sequence ID" value="NZ_BMGB01000001.1"/>
</dbReference>
<comment type="caution">
    <text evidence="3">The sequence shown here is derived from an EMBL/GenBank/DDBJ whole genome shotgun (WGS) entry which is preliminary data.</text>
</comment>
<evidence type="ECO:0000313" key="3">
    <source>
        <dbReference type="EMBL" id="GGB07787.1"/>
    </source>
</evidence>
<name>A0A916WKW6_9MICO</name>
<feature type="chain" id="PRO_5037617237" evidence="1">
    <location>
        <begin position="23"/>
        <end position="353"/>
    </location>
</feature>
<protein>
    <submittedName>
        <fullName evidence="3">Peptidoglycan-binding protein</fullName>
    </submittedName>
</protein>
<organism evidence="3 4">
    <name type="scientific">Conyzicola nivalis</name>
    <dbReference type="NCBI Taxonomy" id="1477021"/>
    <lineage>
        <taxon>Bacteria</taxon>
        <taxon>Bacillati</taxon>
        <taxon>Actinomycetota</taxon>
        <taxon>Actinomycetes</taxon>
        <taxon>Micrococcales</taxon>
        <taxon>Microbacteriaceae</taxon>
        <taxon>Conyzicola</taxon>
    </lineage>
</organism>
<dbReference type="Gene3D" id="2.40.420.20">
    <property type="match status" value="1"/>
</dbReference>
<dbReference type="InterPro" id="IPR002477">
    <property type="entry name" value="Peptidoglycan-bd-like"/>
</dbReference>
<dbReference type="AlphaFoldDB" id="A0A916WKW6"/>
<evidence type="ECO:0000313" key="4">
    <source>
        <dbReference type="Proteomes" id="UP000606922"/>
    </source>
</evidence>
<dbReference type="EMBL" id="BMGB01000001">
    <property type="protein sequence ID" value="GGB07787.1"/>
    <property type="molecule type" value="Genomic_DNA"/>
</dbReference>
<dbReference type="Gene3D" id="1.10.101.10">
    <property type="entry name" value="PGBD-like superfamily/PGBD"/>
    <property type="match status" value="1"/>
</dbReference>
<gene>
    <name evidence="3" type="ORF">GCM10010979_22890</name>
</gene>
<feature type="domain" description="Peptidoglycan binding-like" evidence="2">
    <location>
        <begin position="114"/>
        <end position="163"/>
    </location>
</feature>
<accession>A0A916WKW6</accession>
<reference evidence="3" key="1">
    <citation type="journal article" date="2014" name="Int. J. Syst. Evol. Microbiol.">
        <title>Complete genome sequence of Corynebacterium casei LMG S-19264T (=DSM 44701T), isolated from a smear-ripened cheese.</title>
        <authorList>
            <consortium name="US DOE Joint Genome Institute (JGI-PGF)"/>
            <person name="Walter F."/>
            <person name="Albersmeier A."/>
            <person name="Kalinowski J."/>
            <person name="Ruckert C."/>
        </authorList>
    </citation>
    <scope>NUCLEOTIDE SEQUENCE</scope>
    <source>
        <strain evidence="3">CGMCC 1.12813</strain>
    </source>
</reference>
<feature type="signal peptide" evidence="1">
    <location>
        <begin position="1"/>
        <end position="22"/>
    </location>
</feature>
<dbReference type="Pfam" id="PF01471">
    <property type="entry name" value="PG_binding_1"/>
    <property type="match status" value="1"/>
</dbReference>
<reference evidence="3" key="2">
    <citation type="submission" date="2020-09" db="EMBL/GenBank/DDBJ databases">
        <authorList>
            <person name="Sun Q."/>
            <person name="Zhou Y."/>
        </authorList>
    </citation>
    <scope>NUCLEOTIDE SEQUENCE</scope>
    <source>
        <strain evidence="3">CGMCC 1.12813</strain>
    </source>
</reference>
<dbReference type="Proteomes" id="UP000606922">
    <property type="component" value="Unassembled WGS sequence"/>
</dbReference>
<dbReference type="InterPro" id="IPR036365">
    <property type="entry name" value="PGBD-like_sf"/>
</dbReference>
<proteinExistence type="predicted"/>
<keyword evidence="1" id="KW-0732">Signal</keyword>
<dbReference type="InterPro" id="IPR036366">
    <property type="entry name" value="PGBDSf"/>
</dbReference>
<evidence type="ECO:0000259" key="2">
    <source>
        <dbReference type="Pfam" id="PF01471"/>
    </source>
</evidence>